<evidence type="ECO:0000256" key="1">
    <source>
        <dbReference type="ARBA" id="ARBA00000213"/>
    </source>
</evidence>
<dbReference type="GO" id="GO:0003917">
    <property type="term" value="F:DNA topoisomerase type I (single strand cut, ATP-independent) activity"/>
    <property type="evidence" value="ECO:0007669"/>
    <property type="project" value="UniProtKB-UniRule"/>
</dbReference>
<organism evidence="12 13">
    <name type="scientific">Rossellomorea marisflavi</name>
    <dbReference type="NCBI Taxonomy" id="189381"/>
    <lineage>
        <taxon>Bacteria</taxon>
        <taxon>Bacillati</taxon>
        <taxon>Bacillota</taxon>
        <taxon>Bacilli</taxon>
        <taxon>Bacillales</taxon>
        <taxon>Bacillaceae</taxon>
        <taxon>Rossellomorea</taxon>
    </lineage>
</organism>
<evidence type="ECO:0000259" key="11">
    <source>
        <dbReference type="PROSITE" id="PS52039"/>
    </source>
</evidence>
<evidence type="ECO:0000256" key="3">
    <source>
        <dbReference type="ARBA" id="ARBA00022723"/>
    </source>
</evidence>
<dbReference type="GO" id="GO:0006310">
    <property type="term" value="P:DNA recombination"/>
    <property type="evidence" value="ECO:0007669"/>
    <property type="project" value="TreeGrafter"/>
</dbReference>
<keyword evidence="5 8" id="KW-0799">Topoisomerase</keyword>
<sequence length="726" mass="82303">MKGFLNMKKTVVLAEKPSVGRDIARVLNCTQKGNGFMEGKEYIVTWALGHLVTLADPETYDDKYKTWKIEDLPMLPKDLKLVVIKKTGKQFNAVKTQMNRPDVKEIVIATDAGREGELVARWILEKAKPQKPLKRLWISSVTDKAIQQGFSRLKDGKAYENLYRAAEARSEADWYVGMNATRALTTKHNAQLSCGRVQTPTLSIIAQREEEIRNFKPVPYYGIQAVTSKGTFTWLKGQETRSFSKEEVERVEASLKAQKKPLTIDTVKKATKKNPAPSFYDLTELQRDAHKVYGFSAKETLSIMQKLYEQHKLVTYPRTDSRHLSSDMVDTLKDRLMAVNVQEYRGIVHHALKGKLTLSKAYVDDAKVSDHHAIIPTEETPFLQKLQDRERKIYDLIVKRFVAAFYAPYSYEQTTVTASIDQNRFQLKGNRVLDQGWKAVYENEIVEGLKAVIAEGESLPLLSVKHTEGRTTPPGRFNEGTLLTAMENPRKYMKGSDQDLLEAISETGGLGTVATRADIIEKLFHTALIEETGKEITITSKGKQLLDLAPSELRSPTLTAEWEMKLEQIASGKLSKQEFMKEIKEYTKKSVHEIKQSTKKFSHDNLTGTRCPDCGNLMLEIKNRNGKMLVCQDRECGHRKNVSKKTNARCPNCHKRLELKGEGDGQLFVCVCGHKEKLSTFNQRRKKEKGGKATKRDVNQYLKTQQKDEPVNTALADALAKLKLDQ</sequence>
<feature type="site" description="Interaction with DNA" evidence="8">
    <location>
        <position position="318"/>
    </location>
</feature>
<evidence type="ECO:0000256" key="2">
    <source>
        <dbReference type="ARBA" id="ARBA00009446"/>
    </source>
</evidence>
<comment type="catalytic activity">
    <reaction evidence="1 8">
        <text>ATP-independent breakage of single-stranded DNA, followed by passage and rejoining.</text>
        <dbReference type="EC" id="5.6.2.1"/>
    </reaction>
</comment>
<dbReference type="InterPro" id="IPR013826">
    <property type="entry name" value="Topo_IA_cen_sub3"/>
</dbReference>
<dbReference type="NCBIfam" id="TIGR01056">
    <property type="entry name" value="topB"/>
    <property type="match status" value="1"/>
</dbReference>
<dbReference type="STRING" id="189381.GCA_900166615_03071"/>
<dbReference type="Gene3D" id="1.10.290.10">
    <property type="entry name" value="Topoisomerase I, domain 4"/>
    <property type="match status" value="1"/>
</dbReference>
<evidence type="ECO:0000313" key="12">
    <source>
        <dbReference type="EMBL" id="KON92012.1"/>
    </source>
</evidence>
<comment type="cofactor">
    <cofactor evidence="8">
        <name>Mg(2+)</name>
        <dbReference type="ChEBI" id="CHEBI:18420"/>
    </cofactor>
</comment>
<keyword evidence="3 8" id="KW-0479">Metal-binding</keyword>
<protein>
    <recommendedName>
        <fullName evidence="8">DNA topoisomerase 3</fullName>
        <ecNumber evidence="8">5.6.2.1</ecNumber>
    </recommendedName>
    <alternativeName>
        <fullName evidence="8">DNA topoisomerase III</fullName>
    </alternativeName>
</protein>
<feature type="binding site" evidence="8">
    <location>
        <position position="15"/>
    </location>
    <ligand>
        <name>Mg(2+)</name>
        <dbReference type="ChEBI" id="CHEBI:18420"/>
        <note>catalytic</note>
    </ligand>
</feature>
<dbReference type="HAMAP" id="MF_00953">
    <property type="entry name" value="Topoisom_3_prok"/>
    <property type="match status" value="1"/>
</dbReference>
<dbReference type="EMBL" id="LGUE01000001">
    <property type="protein sequence ID" value="KON92012.1"/>
    <property type="molecule type" value="Genomic_DNA"/>
</dbReference>
<comment type="caution">
    <text evidence="8">Lacks conserved residue(s) required for the propagation of feature annotation.</text>
</comment>
<dbReference type="GO" id="GO:0006265">
    <property type="term" value="P:DNA topological change"/>
    <property type="evidence" value="ECO:0007669"/>
    <property type="project" value="UniProtKB-UniRule"/>
</dbReference>
<proteinExistence type="inferred from homology"/>
<dbReference type="SUPFAM" id="SSF56712">
    <property type="entry name" value="Prokaryotic type I DNA topoisomerase"/>
    <property type="match status" value="1"/>
</dbReference>
<dbReference type="Gene3D" id="3.40.50.140">
    <property type="match status" value="1"/>
</dbReference>
<feature type="region of interest" description="Interaction with DNA" evidence="8">
    <location>
        <begin position="193"/>
        <end position="198"/>
    </location>
</feature>
<dbReference type="InterPro" id="IPR013497">
    <property type="entry name" value="Topo_IA_cen"/>
</dbReference>
<dbReference type="GO" id="GO:0043597">
    <property type="term" value="C:cytoplasmic replication fork"/>
    <property type="evidence" value="ECO:0007669"/>
    <property type="project" value="TreeGrafter"/>
</dbReference>
<gene>
    <name evidence="8" type="primary">topB</name>
    <name evidence="12" type="ORF">AF331_06010</name>
</gene>
<dbReference type="InterPro" id="IPR005738">
    <property type="entry name" value="TopoIII"/>
</dbReference>
<comment type="caution">
    <text evidence="12">The sequence shown here is derived from an EMBL/GenBank/DDBJ whole genome shotgun (WGS) entry which is preliminary data.</text>
</comment>
<evidence type="ECO:0000256" key="6">
    <source>
        <dbReference type="ARBA" id="ARBA00023125"/>
    </source>
</evidence>
<dbReference type="Gene3D" id="1.10.460.10">
    <property type="entry name" value="Topoisomerase I, domain 2"/>
    <property type="match status" value="1"/>
</dbReference>
<dbReference type="CDD" id="cd00186">
    <property type="entry name" value="TOP1Ac"/>
    <property type="match status" value="1"/>
</dbReference>
<dbReference type="PRINTS" id="PR00417">
    <property type="entry name" value="PRTPISMRASEI"/>
</dbReference>
<reference evidence="13" key="1">
    <citation type="submission" date="2015-07" db="EMBL/GenBank/DDBJ databases">
        <title>Fjat-14235 jcm11544.</title>
        <authorList>
            <person name="Liu B."/>
            <person name="Wang J."/>
            <person name="Zhu Y."/>
            <person name="Liu G."/>
            <person name="Chen Q."/>
            <person name="Chen Z."/>
            <person name="Lan J."/>
            <person name="Che J."/>
            <person name="Ge C."/>
            <person name="Shi H."/>
            <person name="Pan Z."/>
            <person name="Liu X."/>
        </authorList>
    </citation>
    <scope>NUCLEOTIDE SEQUENCE [LARGE SCALE GENOMIC DNA]</scope>
    <source>
        <strain evidence="13">JCM 11544</strain>
    </source>
</reference>
<feature type="domain" description="Topo IA-type catalytic" evidence="11">
    <location>
        <begin position="159"/>
        <end position="591"/>
    </location>
</feature>
<dbReference type="EC" id="5.6.2.1" evidence="8"/>
<dbReference type="PROSITE" id="PS50880">
    <property type="entry name" value="TOPRIM"/>
    <property type="match status" value="1"/>
</dbReference>
<dbReference type="SMART" id="SM00436">
    <property type="entry name" value="TOP1Bc"/>
    <property type="match status" value="1"/>
</dbReference>
<dbReference type="Pfam" id="PF01751">
    <property type="entry name" value="Toprim"/>
    <property type="match status" value="1"/>
</dbReference>
<feature type="region of interest" description="Disordered" evidence="9">
    <location>
        <begin position="683"/>
        <end position="705"/>
    </location>
</feature>
<evidence type="ECO:0000256" key="4">
    <source>
        <dbReference type="ARBA" id="ARBA00022842"/>
    </source>
</evidence>
<dbReference type="InterPro" id="IPR023406">
    <property type="entry name" value="Topo_IA_AS"/>
</dbReference>
<dbReference type="CDD" id="cd03362">
    <property type="entry name" value="TOPRIM_TopoIA_TopoIII"/>
    <property type="match status" value="1"/>
</dbReference>
<feature type="site" description="Interaction with DNA" evidence="8">
    <location>
        <position position="182"/>
    </location>
</feature>
<dbReference type="PROSITE" id="PS52039">
    <property type="entry name" value="TOPO_IA_2"/>
    <property type="match status" value="1"/>
</dbReference>
<evidence type="ECO:0000259" key="10">
    <source>
        <dbReference type="PROSITE" id="PS50880"/>
    </source>
</evidence>
<feature type="binding site" evidence="8">
    <location>
        <position position="111"/>
    </location>
    <ligand>
        <name>Mg(2+)</name>
        <dbReference type="ChEBI" id="CHEBI:18420"/>
        <note>catalytic</note>
    </ligand>
</feature>
<evidence type="ECO:0000313" key="13">
    <source>
        <dbReference type="Proteomes" id="UP000037405"/>
    </source>
</evidence>
<dbReference type="InterPro" id="IPR000380">
    <property type="entry name" value="Topo_IA"/>
</dbReference>
<dbReference type="Pfam" id="PF01131">
    <property type="entry name" value="Topoisom_bac"/>
    <property type="match status" value="1"/>
</dbReference>
<dbReference type="InterPro" id="IPR006171">
    <property type="entry name" value="TOPRIM_dom"/>
</dbReference>
<comment type="function">
    <text evidence="8">Releases the supercoiling and torsional tension of DNA, which is introduced during the DNA replication and transcription, by transiently cleaving and rejoining one strand of the DNA duplex. Introduces a single-strand break via transesterification at a target site in duplex DNA. The scissile phosphodiester is attacked by the catalytic tyrosine of the enzyme, resulting in the formation of a DNA-(5'-phosphotyrosyl)-enzyme intermediate and the expulsion of a 3'-OH DNA strand. The free DNA strand then undergoes passage around the unbroken strand, thus removing DNA supercoils. Finally, in the religation step, the DNA 3'-OH attacks the covalent intermediate to expel the active-site tyrosine and restore the DNA phosphodiester backbone.</text>
</comment>
<keyword evidence="13" id="KW-1185">Reference proteome</keyword>
<dbReference type="InterPro" id="IPR034144">
    <property type="entry name" value="TOPRIM_TopoIII"/>
</dbReference>
<dbReference type="NCBIfam" id="NF005829">
    <property type="entry name" value="PRK07726.1"/>
    <property type="match status" value="1"/>
</dbReference>
<dbReference type="SMART" id="SM00437">
    <property type="entry name" value="TOP1Ac"/>
    <property type="match status" value="1"/>
</dbReference>
<feature type="domain" description="Toprim" evidence="10">
    <location>
        <begin position="9"/>
        <end position="142"/>
    </location>
</feature>
<evidence type="ECO:0000256" key="7">
    <source>
        <dbReference type="ARBA" id="ARBA00023235"/>
    </source>
</evidence>
<dbReference type="InterPro" id="IPR013825">
    <property type="entry name" value="Topo_IA_cen_sub2"/>
</dbReference>
<dbReference type="Proteomes" id="UP000037405">
    <property type="component" value="Unassembled WGS sequence"/>
</dbReference>
<dbReference type="SMART" id="SM00493">
    <property type="entry name" value="TOPRIM"/>
    <property type="match status" value="1"/>
</dbReference>
<accession>A0A0M0GRA3</accession>
<dbReference type="Gene3D" id="2.70.20.10">
    <property type="entry name" value="Topoisomerase I, domain 3"/>
    <property type="match status" value="1"/>
</dbReference>
<dbReference type="PANTHER" id="PTHR11390:SF21">
    <property type="entry name" value="DNA TOPOISOMERASE 3-ALPHA"/>
    <property type="match status" value="1"/>
</dbReference>
<keyword evidence="7 8" id="KW-0413">Isomerase</keyword>
<evidence type="ECO:0000256" key="9">
    <source>
        <dbReference type="SAM" id="MobiDB-lite"/>
    </source>
</evidence>
<dbReference type="InterPro" id="IPR013824">
    <property type="entry name" value="Topo_IA_cen_sub1"/>
</dbReference>
<comment type="similarity">
    <text evidence="2 8">Belongs to the type IA topoisomerase family.</text>
</comment>
<dbReference type="InterPro" id="IPR023405">
    <property type="entry name" value="Topo_IA_core_domain"/>
</dbReference>
<dbReference type="PROSITE" id="PS00396">
    <property type="entry name" value="TOPO_IA_1"/>
    <property type="match status" value="1"/>
</dbReference>
<name>A0A0M0GRA3_9BACI</name>
<dbReference type="InterPro" id="IPR003601">
    <property type="entry name" value="Topo_IA_2"/>
</dbReference>
<evidence type="ECO:0000256" key="8">
    <source>
        <dbReference type="HAMAP-Rule" id="MF_00953"/>
    </source>
</evidence>
<dbReference type="InterPro" id="IPR003602">
    <property type="entry name" value="Topo_IA_DNA-bd_dom"/>
</dbReference>
<dbReference type="GO" id="GO:0006281">
    <property type="term" value="P:DNA repair"/>
    <property type="evidence" value="ECO:0007669"/>
    <property type="project" value="TreeGrafter"/>
</dbReference>
<dbReference type="GO" id="GO:0000287">
    <property type="term" value="F:magnesium ion binding"/>
    <property type="evidence" value="ECO:0007669"/>
    <property type="project" value="UniProtKB-UniRule"/>
</dbReference>
<dbReference type="PANTHER" id="PTHR11390">
    <property type="entry name" value="PROKARYOTIC DNA TOPOISOMERASE"/>
    <property type="match status" value="1"/>
</dbReference>
<dbReference type="AlphaFoldDB" id="A0A0M0GRA3"/>
<evidence type="ECO:0000256" key="5">
    <source>
        <dbReference type="ARBA" id="ARBA00023029"/>
    </source>
</evidence>
<dbReference type="PATRIC" id="fig|189381.12.peg.1342"/>
<feature type="active site" description="O-(5'-phospho-DNA)-tyrosine intermediate" evidence="8">
    <location>
        <position position="316"/>
    </location>
</feature>
<keyword evidence="4 8" id="KW-0460">Magnesium</keyword>
<feature type="site" description="Interaction with DNA" evidence="8">
    <location>
        <position position="67"/>
    </location>
</feature>
<feature type="site" description="Interaction with DNA" evidence="8">
    <location>
        <position position="174"/>
    </location>
</feature>
<dbReference type="GO" id="GO:0003677">
    <property type="term" value="F:DNA binding"/>
    <property type="evidence" value="ECO:0007669"/>
    <property type="project" value="UniProtKB-KW"/>
</dbReference>
<keyword evidence="6 8" id="KW-0238">DNA-binding</keyword>